<reference evidence="3 4" key="1">
    <citation type="journal article" date="2022" name="bioRxiv">
        <title>Genomics of Preaxostyla Flagellates Illuminates Evolutionary Transitions and the Path Towards Mitochondrial Loss.</title>
        <authorList>
            <person name="Novak L.V.F."/>
            <person name="Treitli S.C."/>
            <person name="Pyrih J."/>
            <person name="Halakuc P."/>
            <person name="Pipaliya S.V."/>
            <person name="Vacek V."/>
            <person name="Brzon O."/>
            <person name="Soukal P."/>
            <person name="Eme L."/>
            <person name="Dacks J.B."/>
            <person name="Karnkowska A."/>
            <person name="Elias M."/>
            <person name="Hampl V."/>
        </authorList>
    </citation>
    <scope>NUCLEOTIDE SEQUENCE [LARGE SCALE GENOMIC DNA]</scope>
    <source>
        <strain evidence="3">NAU3</strain>
        <tissue evidence="3">Gut</tissue>
    </source>
</reference>
<proteinExistence type="predicted"/>
<dbReference type="EMBL" id="JARBJD010000586">
    <property type="protein sequence ID" value="KAK2940896.1"/>
    <property type="molecule type" value="Genomic_DNA"/>
</dbReference>
<feature type="coiled-coil region" evidence="1">
    <location>
        <begin position="27"/>
        <end position="68"/>
    </location>
</feature>
<sequence length="262" mass="30050">MILSGERVDTMDPSPHQPNTAARKLSQEECLALIEKLERENAEKDAETNQLKEQLKQKDAEINRLKRAEGFDRLHEQHSTSIELIVSVYPHLKLATQIELLSHLLMLYTSYQEYESQLDYLIVHPSLEVRLVTLIRWFELLYSSIEKTSFDVAIKNGGFTPAKIHANLLTAFSLIIKHANEDLQPFLKQLLTVIEHFLRPERVTLFFTSGDRQALDELQNLYCKHSLLNKPGTAGKRLLNDVNGWITDILSLLPSTSPNHQD</sequence>
<name>A0ABQ9WN26_9EUKA</name>
<evidence type="ECO:0000313" key="3">
    <source>
        <dbReference type="EMBL" id="KAK2940896.1"/>
    </source>
</evidence>
<feature type="region of interest" description="Disordered" evidence="2">
    <location>
        <begin position="1"/>
        <end position="25"/>
    </location>
</feature>
<evidence type="ECO:0000256" key="1">
    <source>
        <dbReference type="SAM" id="Coils"/>
    </source>
</evidence>
<dbReference type="Proteomes" id="UP001281761">
    <property type="component" value="Unassembled WGS sequence"/>
</dbReference>
<evidence type="ECO:0000313" key="4">
    <source>
        <dbReference type="Proteomes" id="UP001281761"/>
    </source>
</evidence>
<accession>A0ABQ9WN26</accession>
<organism evidence="3 4">
    <name type="scientific">Blattamonas nauphoetae</name>
    <dbReference type="NCBI Taxonomy" id="2049346"/>
    <lineage>
        <taxon>Eukaryota</taxon>
        <taxon>Metamonada</taxon>
        <taxon>Preaxostyla</taxon>
        <taxon>Oxymonadida</taxon>
        <taxon>Blattamonas</taxon>
    </lineage>
</organism>
<feature type="compositionally biased region" description="Basic and acidic residues" evidence="2">
    <location>
        <begin position="1"/>
        <end position="10"/>
    </location>
</feature>
<keyword evidence="1" id="KW-0175">Coiled coil</keyword>
<keyword evidence="4" id="KW-1185">Reference proteome</keyword>
<gene>
    <name evidence="3" type="ORF">BLNAU_24197</name>
</gene>
<protein>
    <submittedName>
        <fullName evidence="3">Uncharacterized protein</fullName>
    </submittedName>
</protein>
<evidence type="ECO:0000256" key="2">
    <source>
        <dbReference type="SAM" id="MobiDB-lite"/>
    </source>
</evidence>
<comment type="caution">
    <text evidence="3">The sequence shown here is derived from an EMBL/GenBank/DDBJ whole genome shotgun (WGS) entry which is preliminary data.</text>
</comment>